<dbReference type="eggNOG" id="COG2096">
    <property type="taxonomic scope" value="Bacteria"/>
</dbReference>
<dbReference type="GO" id="GO:0009236">
    <property type="term" value="P:cobalamin biosynthetic process"/>
    <property type="evidence" value="ECO:0007669"/>
    <property type="project" value="UniProtKB-UniRule"/>
</dbReference>
<dbReference type="AlphaFoldDB" id="C2ENR9"/>
<comment type="catalytic activity">
    <reaction evidence="13 14">
        <text>2 cob(II)alamin + reduced [electron-transfer flavoprotein] + 2 ATP = 2 adenosylcob(III)alamin + 2 triphosphate + oxidized [electron-transfer flavoprotein] + 3 H(+)</text>
        <dbReference type="Rhea" id="RHEA:28671"/>
        <dbReference type="Rhea" id="RHEA-COMP:10685"/>
        <dbReference type="Rhea" id="RHEA-COMP:10686"/>
        <dbReference type="ChEBI" id="CHEBI:15378"/>
        <dbReference type="ChEBI" id="CHEBI:16304"/>
        <dbReference type="ChEBI" id="CHEBI:18036"/>
        <dbReference type="ChEBI" id="CHEBI:18408"/>
        <dbReference type="ChEBI" id="CHEBI:30616"/>
        <dbReference type="ChEBI" id="CHEBI:57692"/>
        <dbReference type="ChEBI" id="CHEBI:58307"/>
        <dbReference type="EC" id="2.5.1.17"/>
    </reaction>
</comment>
<feature type="coiled-coil region" evidence="15">
    <location>
        <begin position="47"/>
        <end position="101"/>
    </location>
</feature>
<comment type="pathway">
    <text evidence="1 14">Cofactor biosynthesis; adenosylcobalamin biosynthesis; adenosylcobalamin from cob(II)yrinate a,c-diamide: step 2/7.</text>
</comment>
<evidence type="ECO:0000259" key="16">
    <source>
        <dbReference type="Pfam" id="PF01923"/>
    </source>
</evidence>
<evidence type="ECO:0000256" key="1">
    <source>
        <dbReference type="ARBA" id="ARBA00005121"/>
    </source>
</evidence>
<reference evidence="17 18" key="1">
    <citation type="submission" date="2009-01" db="EMBL/GenBank/DDBJ databases">
        <authorList>
            <person name="Qin X."/>
            <person name="Bachman B."/>
            <person name="Battles P."/>
            <person name="Bell A."/>
            <person name="Bess C."/>
            <person name="Bickham C."/>
            <person name="Chaboub L."/>
            <person name="Chen D."/>
            <person name="Coyle M."/>
            <person name="Deiros D.R."/>
            <person name="Dinh H."/>
            <person name="Forbes L."/>
            <person name="Fowler G."/>
            <person name="Francisco L."/>
            <person name="Fu Q."/>
            <person name="Gubbala S."/>
            <person name="Hale W."/>
            <person name="Han Y."/>
            <person name="Hemphill L."/>
            <person name="Highlander S.K."/>
            <person name="Hirani K."/>
            <person name="Hogues M."/>
            <person name="Jackson L."/>
            <person name="Jakkamsetti A."/>
            <person name="Javaid M."/>
            <person name="Jiang H."/>
            <person name="Korchina V."/>
            <person name="Kovar C."/>
            <person name="Lara F."/>
            <person name="Lee S."/>
            <person name="Mata R."/>
            <person name="Mathew T."/>
            <person name="Moen C."/>
            <person name="Morales K."/>
            <person name="Munidasa M."/>
            <person name="Nazareth L."/>
            <person name="Ngo R."/>
            <person name="Nguyen L."/>
            <person name="Okwuonu G."/>
            <person name="Ongeri F."/>
            <person name="Patil S."/>
            <person name="Petrosino J."/>
            <person name="Pham C."/>
            <person name="Pham P."/>
            <person name="Pu L.-L."/>
            <person name="Puazo M."/>
            <person name="Raj R."/>
            <person name="Reid J."/>
            <person name="Rouhana J."/>
            <person name="Saada N."/>
            <person name="Shang Y."/>
            <person name="Simmons D."/>
            <person name="Thornton R."/>
            <person name="Warren J."/>
            <person name="Weissenberger G."/>
            <person name="Zhang J."/>
            <person name="Zhang L."/>
            <person name="Zhou C."/>
            <person name="Zhu D."/>
            <person name="Muzny D."/>
            <person name="Worley K."/>
            <person name="Gibbs R."/>
        </authorList>
    </citation>
    <scope>NUCLEOTIDE SEQUENCE [LARGE SCALE GENOMIC DNA]</scope>
    <source>
        <strain evidence="17 18">DSM 16047</strain>
    </source>
</reference>
<dbReference type="Proteomes" id="UP000005583">
    <property type="component" value="Unassembled WGS sequence"/>
</dbReference>
<dbReference type="RefSeq" id="WP_007125812.1">
    <property type="nucleotide sequence ID" value="NZ_AZFO01000042.1"/>
</dbReference>
<dbReference type="GO" id="GO:0008817">
    <property type="term" value="F:corrinoid adenosyltransferase activity"/>
    <property type="evidence" value="ECO:0007669"/>
    <property type="project" value="UniProtKB-UniRule"/>
</dbReference>
<evidence type="ECO:0000256" key="6">
    <source>
        <dbReference type="ARBA" id="ARBA00022679"/>
    </source>
</evidence>
<comment type="caution">
    <text evidence="17">The sequence shown here is derived from an EMBL/GenBank/DDBJ whole genome shotgun (WGS) entry which is preliminary data.</text>
</comment>
<evidence type="ECO:0000256" key="8">
    <source>
        <dbReference type="ARBA" id="ARBA00022840"/>
    </source>
</evidence>
<dbReference type="OrthoDB" id="9778896at2"/>
<evidence type="ECO:0000256" key="10">
    <source>
        <dbReference type="ARBA" id="ARBA00033334"/>
    </source>
</evidence>
<gene>
    <name evidence="17" type="ORF">HMPREF0548_1315</name>
</gene>
<comment type="similarity">
    <text evidence="2 14">Belongs to the Cob(I)alamin adenosyltransferase family.</text>
</comment>
<dbReference type="GO" id="GO:0005524">
    <property type="term" value="F:ATP binding"/>
    <property type="evidence" value="ECO:0007669"/>
    <property type="project" value="UniProtKB-UniRule"/>
</dbReference>
<evidence type="ECO:0000256" key="14">
    <source>
        <dbReference type="RuleBase" id="RU366026"/>
    </source>
</evidence>
<name>C2ENR9_9LACO</name>
<dbReference type="PANTHER" id="PTHR12213:SF0">
    <property type="entry name" value="CORRINOID ADENOSYLTRANSFERASE MMAB"/>
    <property type="match status" value="1"/>
</dbReference>
<evidence type="ECO:0000256" key="13">
    <source>
        <dbReference type="ARBA" id="ARBA00048692"/>
    </source>
</evidence>
<sequence>MTLKIYTKVGDKGLTKQVTGKMVPKYDLQIEALGNVDELQSYLGVVIANLSQQCQQLHTELQNVQRNLYELQADIVVKHHNKISEDHVKQLEKRINELTSKIPSIPEFILPGGKITGANLQYARTIARRAERSLVKLSLKEQKLADCDLEYMNRLSDYLFILGRYANVLDGYTEVKSKVKDKNRING</sequence>
<evidence type="ECO:0000313" key="18">
    <source>
        <dbReference type="Proteomes" id="UP000005583"/>
    </source>
</evidence>
<dbReference type="SUPFAM" id="SSF89028">
    <property type="entry name" value="Cobalamin adenosyltransferase-like"/>
    <property type="match status" value="1"/>
</dbReference>
<evidence type="ECO:0000256" key="2">
    <source>
        <dbReference type="ARBA" id="ARBA00007487"/>
    </source>
</evidence>
<evidence type="ECO:0000256" key="9">
    <source>
        <dbReference type="ARBA" id="ARBA00031529"/>
    </source>
</evidence>
<proteinExistence type="inferred from homology"/>
<evidence type="ECO:0000256" key="4">
    <source>
        <dbReference type="ARBA" id="ARBA00020963"/>
    </source>
</evidence>
<feature type="domain" description="Cobalamin adenosyltransferase-like" evidence="16">
    <location>
        <begin position="5"/>
        <end position="166"/>
    </location>
</feature>
<dbReference type="InterPro" id="IPR016030">
    <property type="entry name" value="CblAdoTrfase-like"/>
</dbReference>
<accession>C2ENR9</accession>
<evidence type="ECO:0000256" key="7">
    <source>
        <dbReference type="ARBA" id="ARBA00022741"/>
    </source>
</evidence>
<dbReference type="PATRIC" id="fig|525365.8.peg.1553"/>
<keyword evidence="15" id="KW-0175">Coiled coil</keyword>
<dbReference type="InterPro" id="IPR036451">
    <property type="entry name" value="CblAdoTrfase-like_sf"/>
</dbReference>
<evidence type="ECO:0000256" key="12">
    <source>
        <dbReference type="ARBA" id="ARBA00048555"/>
    </source>
</evidence>
<dbReference type="STRING" id="525365.HMPREF0548_1315"/>
<protein>
    <recommendedName>
        <fullName evidence="4 14">Corrinoid adenosyltransferase</fullName>
        <ecNumber evidence="3 14">2.5.1.17</ecNumber>
    </recommendedName>
    <alternativeName>
        <fullName evidence="9 14">Cob(II)alamin adenosyltransferase</fullName>
    </alternativeName>
    <alternativeName>
        <fullName evidence="11 14">Cob(II)yrinic acid a,c-diamide adenosyltransferase</fullName>
    </alternativeName>
    <alternativeName>
        <fullName evidence="10 14">Cobinamide/cobalamin adenosyltransferase</fullName>
    </alternativeName>
</protein>
<dbReference type="UniPathway" id="UPA00148">
    <property type="reaction ID" value="UER00233"/>
</dbReference>
<organism evidence="17 18">
    <name type="scientific">Lactobacillus ultunensis DSM 16047</name>
    <dbReference type="NCBI Taxonomy" id="525365"/>
    <lineage>
        <taxon>Bacteria</taxon>
        <taxon>Bacillati</taxon>
        <taxon>Bacillota</taxon>
        <taxon>Bacilli</taxon>
        <taxon>Lactobacillales</taxon>
        <taxon>Lactobacillaceae</taxon>
        <taxon>Lactobacillus</taxon>
    </lineage>
</organism>
<keyword evidence="5 14" id="KW-0169">Cobalamin biosynthesis</keyword>
<dbReference type="NCBIfam" id="TIGR00636">
    <property type="entry name" value="PduO_Nterm"/>
    <property type="match status" value="1"/>
</dbReference>
<evidence type="ECO:0000313" key="17">
    <source>
        <dbReference type="EMBL" id="EEJ71821.1"/>
    </source>
</evidence>
<keyword evidence="6 14" id="KW-0808">Transferase</keyword>
<dbReference type="EC" id="2.5.1.17" evidence="3 14"/>
<keyword evidence="18" id="KW-1185">Reference proteome</keyword>
<evidence type="ECO:0000256" key="5">
    <source>
        <dbReference type="ARBA" id="ARBA00022573"/>
    </source>
</evidence>
<dbReference type="InterPro" id="IPR029499">
    <property type="entry name" value="PduO-typ"/>
</dbReference>
<dbReference type="HOGENOM" id="CLU_083486_0_2_9"/>
<dbReference type="PANTHER" id="PTHR12213">
    <property type="entry name" value="CORRINOID ADENOSYLTRANSFERASE"/>
    <property type="match status" value="1"/>
</dbReference>
<dbReference type="Gene3D" id="1.20.1200.10">
    <property type="entry name" value="Cobalamin adenosyltransferase-like"/>
    <property type="match status" value="1"/>
</dbReference>
<dbReference type="Pfam" id="PF01923">
    <property type="entry name" value="Cob_adeno_trans"/>
    <property type="match status" value="1"/>
</dbReference>
<keyword evidence="7 14" id="KW-0547">Nucleotide-binding</keyword>
<keyword evidence="8 14" id="KW-0067">ATP-binding</keyword>
<comment type="catalytic activity">
    <reaction evidence="12 14">
        <text>2 cob(II)yrinate a,c diamide + reduced [electron-transfer flavoprotein] + 2 ATP = 2 adenosylcob(III)yrinate a,c-diamide + 2 triphosphate + oxidized [electron-transfer flavoprotein] + 3 H(+)</text>
        <dbReference type="Rhea" id="RHEA:11528"/>
        <dbReference type="Rhea" id="RHEA-COMP:10685"/>
        <dbReference type="Rhea" id="RHEA-COMP:10686"/>
        <dbReference type="ChEBI" id="CHEBI:15378"/>
        <dbReference type="ChEBI" id="CHEBI:18036"/>
        <dbReference type="ChEBI" id="CHEBI:30616"/>
        <dbReference type="ChEBI" id="CHEBI:57692"/>
        <dbReference type="ChEBI" id="CHEBI:58307"/>
        <dbReference type="ChEBI" id="CHEBI:58503"/>
        <dbReference type="ChEBI" id="CHEBI:58537"/>
        <dbReference type="EC" id="2.5.1.17"/>
    </reaction>
</comment>
<evidence type="ECO:0000256" key="11">
    <source>
        <dbReference type="ARBA" id="ARBA00033354"/>
    </source>
</evidence>
<evidence type="ECO:0000256" key="3">
    <source>
        <dbReference type="ARBA" id="ARBA00012454"/>
    </source>
</evidence>
<dbReference type="EMBL" id="ACGU01000060">
    <property type="protein sequence ID" value="EEJ71821.1"/>
    <property type="molecule type" value="Genomic_DNA"/>
</dbReference>
<evidence type="ECO:0000256" key="15">
    <source>
        <dbReference type="SAM" id="Coils"/>
    </source>
</evidence>